<dbReference type="SMR" id="A0A015UIP6"/>
<evidence type="ECO:0000256" key="2">
    <source>
        <dbReference type="ARBA" id="ARBA00022803"/>
    </source>
</evidence>
<dbReference type="SMART" id="SM00028">
    <property type="entry name" value="TPR"/>
    <property type="match status" value="4"/>
</dbReference>
<proteinExistence type="predicted"/>
<evidence type="ECO:0000256" key="3">
    <source>
        <dbReference type="PROSITE-ProRule" id="PRU00339"/>
    </source>
</evidence>
<evidence type="ECO:0000313" key="6">
    <source>
        <dbReference type="Proteomes" id="UP000020529"/>
    </source>
</evidence>
<sequence>MKKSILFTFVLCLLSQWSVAQAPKWVEKAKRSVFSIVTYDKDDKIQNTGNGFFVTEDGVALSDYSLFKGAQRAVIINSEGEKMPVECILGANDMYDIIKFRVGITVKKVPALQVAALAPAVGAEVYLLPYSTQKGGNVTRGKVKKVDNIGGDKYHYYTLDMVLKDKMVSCPVTTADGKVFGVAQKSSGQDTASISYAAGAAFAMSQNISALALSDPALNAIGIKKGLPEDEDQALVYLFIASTQSTPEAYAIALDDFIKTFPNSADGYLRRAGNYVFADKDENHMDKAAADLEHALKVAQKKDDTYYNIAKLIYNYQLSKPETVYKDWTYDKALENVRSAIAIQSLPVYQQLEGDILFAKQDYAGAFASYDKVNQTELASPASFFSAAKAKELSKAAPEEVIALLDSCIARCQTPITSDLAPYLLERAQMYMNVEKYRLALADYDAYFNAVKGSVNDLFYYYREQAAFKAKQFQRALDDIAKAIELNPEDLTYRAEQAVVNLRVGRYEEAEKVLKDALAIDPKYAEGYRLLGICQIQLKQEKAACASFAKAKELGDPNVDELIKKHCK</sequence>
<accession>A0A015UIP6</accession>
<name>A0A015UIP6_BACFG</name>
<evidence type="ECO:0000256" key="1">
    <source>
        <dbReference type="ARBA" id="ARBA00022737"/>
    </source>
</evidence>
<keyword evidence="4" id="KW-0732">Signal</keyword>
<dbReference type="PROSITE" id="PS50005">
    <property type="entry name" value="TPR"/>
    <property type="match status" value="1"/>
</dbReference>
<dbReference type="Gene3D" id="2.40.10.120">
    <property type="match status" value="1"/>
</dbReference>
<dbReference type="PANTHER" id="PTHR44858">
    <property type="entry name" value="TETRATRICOPEPTIDE REPEAT PROTEIN 6"/>
    <property type="match status" value="1"/>
</dbReference>
<comment type="caution">
    <text evidence="5">The sequence shown here is derived from an EMBL/GenBank/DDBJ whole genome shotgun (WGS) entry which is preliminary data.</text>
</comment>
<dbReference type="SUPFAM" id="SSF50494">
    <property type="entry name" value="Trypsin-like serine proteases"/>
    <property type="match status" value="1"/>
</dbReference>
<dbReference type="PATRIC" id="fig|1339315.3.peg.3118"/>
<dbReference type="EMBL" id="JGCY01000342">
    <property type="protein sequence ID" value="EXY73793.1"/>
    <property type="molecule type" value="Genomic_DNA"/>
</dbReference>
<dbReference type="Pfam" id="PF13365">
    <property type="entry name" value="Trypsin_2"/>
    <property type="match status" value="1"/>
</dbReference>
<dbReference type="SUPFAM" id="SSF48452">
    <property type="entry name" value="TPR-like"/>
    <property type="match status" value="2"/>
</dbReference>
<dbReference type="GO" id="GO:0009279">
    <property type="term" value="C:cell outer membrane"/>
    <property type="evidence" value="ECO:0007669"/>
    <property type="project" value="TreeGrafter"/>
</dbReference>
<dbReference type="Gene3D" id="1.25.40.10">
    <property type="entry name" value="Tetratricopeptide repeat domain"/>
    <property type="match status" value="2"/>
</dbReference>
<dbReference type="AlphaFoldDB" id="A0A015UIP6"/>
<dbReference type="InterPro" id="IPR009003">
    <property type="entry name" value="Peptidase_S1_PA"/>
</dbReference>
<evidence type="ECO:0000313" key="5">
    <source>
        <dbReference type="EMBL" id="EXY73793.1"/>
    </source>
</evidence>
<dbReference type="InterPro" id="IPR019734">
    <property type="entry name" value="TPR_rpt"/>
</dbReference>
<dbReference type="Proteomes" id="UP000020529">
    <property type="component" value="Unassembled WGS sequence"/>
</dbReference>
<evidence type="ECO:0000256" key="4">
    <source>
        <dbReference type="SAM" id="SignalP"/>
    </source>
</evidence>
<protein>
    <submittedName>
        <fullName evidence="5">TPR repeat family protein</fullName>
    </submittedName>
</protein>
<keyword evidence="2 3" id="KW-0802">TPR repeat</keyword>
<feature type="signal peptide" evidence="4">
    <location>
        <begin position="1"/>
        <end position="20"/>
    </location>
</feature>
<feature type="chain" id="PRO_5001477579" evidence="4">
    <location>
        <begin position="21"/>
        <end position="568"/>
    </location>
</feature>
<dbReference type="InterPro" id="IPR011990">
    <property type="entry name" value="TPR-like_helical_dom_sf"/>
</dbReference>
<feature type="repeat" description="TPR" evidence="3">
    <location>
        <begin position="457"/>
        <end position="490"/>
    </location>
</feature>
<keyword evidence="1" id="KW-0677">Repeat</keyword>
<dbReference type="InterPro" id="IPR050498">
    <property type="entry name" value="Ycf3"/>
</dbReference>
<dbReference type="GO" id="GO:0046813">
    <property type="term" value="P:receptor-mediated virion attachment to host cell"/>
    <property type="evidence" value="ECO:0007669"/>
    <property type="project" value="TreeGrafter"/>
</dbReference>
<dbReference type="Pfam" id="PF14559">
    <property type="entry name" value="TPR_19"/>
    <property type="match status" value="1"/>
</dbReference>
<dbReference type="PANTHER" id="PTHR44858:SF1">
    <property type="entry name" value="UDP-N-ACETYLGLUCOSAMINE--PEPTIDE N-ACETYLGLUCOSAMINYLTRANSFERASE SPINDLY-RELATED"/>
    <property type="match status" value="1"/>
</dbReference>
<dbReference type="RefSeq" id="WP_005788738.1">
    <property type="nucleotide sequence ID" value="NZ_JGCY01000342.1"/>
</dbReference>
<gene>
    <name evidence="5" type="ORF">M124_2411</name>
</gene>
<organism evidence="5 6">
    <name type="scientific">Bacteroides fragilis str. 3988T(B)14</name>
    <dbReference type="NCBI Taxonomy" id="1339315"/>
    <lineage>
        <taxon>Bacteria</taxon>
        <taxon>Pseudomonadati</taxon>
        <taxon>Bacteroidota</taxon>
        <taxon>Bacteroidia</taxon>
        <taxon>Bacteroidales</taxon>
        <taxon>Bacteroidaceae</taxon>
        <taxon>Bacteroides</taxon>
    </lineage>
</organism>
<reference evidence="5 6" key="1">
    <citation type="submission" date="2014-02" db="EMBL/GenBank/DDBJ databases">
        <authorList>
            <person name="Sears C."/>
            <person name="Carroll K."/>
            <person name="Sack B.R."/>
            <person name="Qadri F."/>
            <person name="Myers L.L."/>
            <person name="Chung G.-T."/>
            <person name="Escheverria P."/>
            <person name="Fraser C.M."/>
            <person name="Sadzewicz L."/>
            <person name="Shefchek K.A."/>
            <person name="Tallon L."/>
            <person name="Das S.P."/>
            <person name="Daugherty S."/>
            <person name="Mongodin E.F."/>
        </authorList>
    </citation>
    <scope>NUCLEOTIDE SEQUENCE [LARGE SCALE GENOMIC DNA]</scope>
    <source>
        <strain evidence="6">3988T(B)14</strain>
    </source>
</reference>